<gene>
    <name evidence="1" type="ORF">BBH99_04000</name>
    <name evidence="2" type="ORF">SAMN05444407_103448</name>
</gene>
<accession>A0A1M7A1B4</accession>
<sequence length="485" mass="55588">MKIYLLLTIMLSGTVFSQKIQLKKDKILFNEKEVGILKSPYRDHFEFYNLVNEKIFDADLKGVTLAKDQFLYYLDMKSADGKTTQIPYEVLITSFKPDRIVAHQLAVKYHLFSENGFDKNEVEKFFATPRENLADKYLKAKTNSIAEDNERKSRLDNIRSLYNPRLGSKGEILINNGSYPAKIIGYAKGYNCVGFSNAGPCLEVTDLDGIKVASMYQTQGIKTYAVRTFDQNEFTFTATRPYAQSDYAFVNEFIANLFIQGYTLEHQAYYKNQELQHVKVADAINRSINLYDVPGYLVEKSGKKTEGKITIWFEILDTERTGQKLPEGGADFFGQRVTLKKQLPGMNSMATKIYDADSGVHFCVSPNGNEECYYGLDVKGEFMKKMQNYGSLHGNNSYFYRLIAKENKIMLLQDPVELQKYVIKTDLQPKGQMLDNRSNDKLSEKLAEYLKDCKTVSDQLKKESLDLKNEQNLIQIISDYSKCKK</sequence>
<organism evidence="2 4">
    <name type="scientific">Chryseobacterium contaminans</name>
    <dbReference type="NCBI Taxonomy" id="1423959"/>
    <lineage>
        <taxon>Bacteria</taxon>
        <taxon>Pseudomonadati</taxon>
        <taxon>Bacteroidota</taxon>
        <taxon>Flavobacteriia</taxon>
        <taxon>Flavobacteriales</taxon>
        <taxon>Weeksellaceae</taxon>
        <taxon>Chryseobacterium group</taxon>
        <taxon>Chryseobacterium</taxon>
    </lineage>
</organism>
<dbReference type="Proteomes" id="UP000093508">
    <property type="component" value="Unassembled WGS sequence"/>
</dbReference>
<evidence type="ECO:0000313" key="3">
    <source>
        <dbReference type="Proteomes" id="UP000093508"/>
    </source>
</evidence>
<reference evidence="2 4" key="2">
    <citation type="submission" date="2016-11" db="EMBL/GenBank/DDBJ databases">
        <authorList>
            <person name="Jaros S."/>
            <person name="Januszkiewicz K."/>
            <person name="Wedrychowicz H."/>
        </authorList>
    </citation>
    <scope>NUCLEOTIDE SEQUENCE [LARGE SCALE GENOMIC DNA]</scope>
    <source>
        <strain evidence="2 4">DSM 27621</strain>
    </source>
</reference>
<dbReference type="EMBL" id="FRBM01000003">
    <property type="protein sequence ID" value="SHL36514.1"/>
    <property type="molecule type" value="Genomic_DNA"/>
</dbReference>
<dbReference type="RefSeq" id="WP_066690679.1">
    <property type="nucleotide sequence ID" value="NZ_FRBM01000003.1"/>
</dbReference>
<evidence type="ECO:0000313" key="2">
    <source>
        <dbReference type="EMBL" id="SHL36514.1"/>
    </source>
</evidence>
<name>A0A1M7A1B4_9FLAO</name>
<dbReference type="OrthoDB" id="1151238at2"/>
<evidence type="ECO:0000313" key="4">
    <source>
        <dbReference type="Proteomes" id="UP000184069"/>
    </source>
</evidence>
<dbReference type="EMBL" id="MAYF01000002">
    <property type="protein sequence ID" value="OCA80496.1"/>
    <property type="molecule type" value="Genomic_DNA"/>
</dbReference>
<dbReference type="Proteomes" id="UP000184069">
    <property type="component" value="Unassembled WGS sequence"/>
</dbReference>
<evidence type="ECO:0000313" key="1">
    <source>
        <dbReference type="EMBL" id="OCA80496.1"/>
    </source>
</evidence>
<dbReference type="AlphaFoldDB" id="A0A1M7A1B4"/>
<reference evidence="1 3" key="1">
    <citation type="submission" date="2016-07" db="EMBL/GenBank/DDBJ databases">
        <authorList>
            <person name="Jeong J.-J."/>
            <person name="Kim D.W."/>
            <person name="Sang M.K."/>
            <person name="Choi I.-G."/>
            <person name="Kim K.D."/>
        </authorList>
    </citation>
    <scope>NUCLEOTIDE SEQUENCE [LARGE SCALE GENOMIC DNA]</scope>
    <source>
        <strain evidence="1 3">C-26</strain>
    </source>
</reference>
<proteinExistence type="predicted"/>
<keyword evidence="3" id="KW-1185">Reference proteome</keyword>
<protein>
    <submittedName>
        <fullName evidence="2">Uncharacterized protein</fullName>
    </submittedName>
</protein>